<dbReference type="eggNOG" id="COG4233">
    <property type="taxonomic scope" value="Bacteria"/>
</dbReference>
<dbReference type="Gene3D" id="3.40.30.10">
    <property type="entry name" value="Glutaredoxin"/>
    <property type="match status" value="1"/>
</dbReference>
<feature type="transmembrane region" description="Helical" evidence="7">
    <location>
        <begin position="521"/>
        <end position="541"/>
    </location>
</feature>
<dbReference type="eggNOG" id="COG4232">
    <property type="taxonomic scope" value="Bacteria"/>
</dbReference>
<dbReference type="GO" id="GO:0047134">
    <property type="term" value="F:protein-disulfide reductase [NAD(P)H] activity"/>
    <property type="evidence" value="ECO:0007669"/>
    <property type="project" value="UniProtKB-EC"/>
</dbReference>
<feature type="transmembrane region" description="Helical" evidence="7">
    <location>
        <begin position="378"/>
        <end position="399"/>
    </location>
</feature>
<dbReference type="GO" id="GO:0017004">
    <property type="term" value="P:cytochrome complex assembly"/>
    <property type="evidence" value="ECO:0007669"/>
    <property type="project" value="UniProtKB-KW"/>
</dbReference>
<evidence type="ECO:0000313" key="11">
    <source>
        <dbReference type="Proteomes" id="UP000001505"/>
    </source>
</evidence>
<dbReference type="Pfam" id="PF02683">
    <property type="entry name" value="DsbD_TM"/>
    <property type="match status" value="1"/>
</dbReference>
<accession>D6YTN0</accession>
<feature type="signal peptide" evidence="8">
    <location>
        <begin position="1"/>
        <end position="22"/>
    </location>
</feature>
<sequence>MVTQIKKYIPVFLTLFAIACFAQESFDHFQDPVQAELIYESRSIRPDTPFWVGVRLKLDDGWHAYWKNPGDAGMPPQIEWTLPEGFSISDIQWPSPKKFTAMEAIGFGYEDEVILLAKVTPAKTDHSEIQIEASISWVVCDSSSCLPGSANVKSTLAVSTDKIQVHDVHAGHFEKARSKLPKAMNSLKGERKNGLICIPIETSEKIVSANFYPEQEERIDISVDPVIADDATILLKEQGSSSKDPLKGVLVLNGKDAYEIYVSLDPHHSTDVAMNLNNASYPAASGDAHKFSGSLWLAIALAFLGGLILNCMPCVLPVISFKILSFVKMAGESRRLIFQHGLAFSFGVLLSFWVLAGVLLMLQSWGQSVGWGFQLQEPLFVGILAAIILIFGLSLFGVFEIGTGMASAAGQATTKSANGLTGSFLSGILATAVATPCTGPFLGTAVGFAVTLPIFQALTIFTSLGLGMASPYLLLGAFPNLLRWMPKPGNWMITFKEIMGFIMLATVLWLIWVFGAQTDTMALFILLIGFFFLAIGCWIWGKWGTPVMKKRTRMIGLAAASATFIIGGYAITKASSMSGNSPAPLTNAEIAMAEASPSELTDRWIPFSPELLEKLQDQGIPVFIDFTAKWCLICQANHLVLEVDNVEKKFLQKGVVRMIGDWTKSDPVITEWLKKFGRNGVPLYVLYNEKREVEVLPQVLTPDLVIEKLDALNL</sequence>
<dbReference type="EC" id="1.8.1.8" evidence="10"/>
<dbReference type="Pfam" id="PF13899">
    <property type="entry name" value="Thioredoxin_7"/>
    <property type="match status" value="1"/>
</dbReference>
<organism evidence="10 11">
    <name type="scientific">Waddlia chondrophila (strain ATCC VR-1470 / WSU 86-1044)</name>
    <dbReference type="NCBI Taxonomy" id="716544"/>
    <lineage>
        <taxon>Bacteria</taxon>
        <taxon>Pseudomonadati</taxon>
        <taxon>Chlamydiota</taxon>
        <taxon>Chlamydiia</taxon>
        <taxon>Parachlamydiales</taxon>
        <taxon>Waddliaceae</taxon>
        <taxon>Waddlia</taxon>
    </lineage>
</organism>
<evidence type="ECO:0000259" key="9">
    <source>
        <dbReference type="PROSITE" id="PS51352"/>
    </source>
</evidence>
<dbReference type="GO" id="GO:0045454">
    <property type="term" value="P:cell redox homeostasis"/>
    <property type="evidence" value="ECO:0007669"/>
    <property type="project" value="TreeGrafter"/>
</dbReference>
<dbReference type="GO" id="GO:0005886">
    <property type="term" value="C:plasma membrane"/>
    <property type="evidence" value="ECO:0007669"/>
    <property type="project" value="UniProtKB-SubCell"/>
</dbReference>
<comment type="subcellular location">
    <subcellularLocation>
        <location evidence="1">Cell membrane</location>
        <topology evidence="1">Multi-pass membrane protein</topology>
    </subcellularLocation>
</comment>
<dbReference type="RefSeq" id="WP_013181219.1">
    <property type="nucleotide sequence ID" value="NC_014225.1"/>
</dbReference>
<dbReference type="InterPro" id="IPR028250">
    <property type="entry name" value="DsbDN"/>
</dbReference>
<keyword evidence="8" id="KW-0732">Signal</keyword>
<keyword evidence="11" id="KW-1185">Reference proteome</keyword>
<dbReference type="PROSITE" id="PS51257">
    <property type="entry name" value="PROKAR_LIPOPROTEIN"/>
    <property type="match status" value="1"/>
</dbReference>
<evidence type="ECO:0000313" key="10">
    <source>
        <dbReference type="EMBL" id="ADI37491.1"/>
    </source>
</evidence>
<evidence type="ECO:0000256" key="7">
    <source>
        <dbReference type="SAM" id="Phobius"/>
    </source>
</evidence>
<keyword evidence="5 7" id="KW-1133">Transmembrane helix</keyword>
<evidence type="ECO:0000256" key="8">
    <source>
        <dbReference type="SAM" id="SignalP"/>
    </source>
</evidence>
<evidence type="ECO:0000256" key="2">
    <source>
        <dbReference type="ARBA" id="ARBA00022475"/>
    </source>
</evidence>
<keyword evidence="2" id="KW-1003">Cell membrane</keyword>
<proteinExistence type="predicted"/>
<dbReference type="PANTHER" id="PTHR32234:SF3">
    <property type="entry name" value="SUPPRESSION OF COPPER SENSITIVITY PROTEIN"/>
    <property type="match status" value="1"/>
</dbReference>
<dbReference type="SUPFAM" id="SSF52833">
    <property type="entry name" value="Thioredoxin-like"/>
    <property type="match status" value="1"/>
</dbReference>
<feature type="transmembrane region" description="Helical" evidence="7">
    <location>
        <begin position="342"/>
        <end position="366"/>
    </location>
</feature>
<feature type="domain" description="Thioredoxin" evidence="9">
    <location>
        <begin position="577"/>
        <end position="714"/>
    </location>
</feature>
<protein>
    <submittedName>
        <fullName evidence="10">Putative thiol:disulfide interchange protein</fullName>
        <ecNumber evidence="10">1.8.1.8</ecNumber>
    </submittedName>
</protein>
<dbReference type="HOGENOM" id="CLU_014657_1_1_0"/>
<feature type="transmembrane region" description="Helical" evidence="7">
    <location>
        <begin position="454"/>
        <end position="478"/>
    </location>
</feature>
<dbReference type="OrthoDB" id="9811036at2"/>
<dbReference type="InterPro" id="IPR036249">
    <property type="entry name" value="Thioredoxin-like_sf"/>
</dbReference>
<dbReference type="PANTHER" id="PTHR32234">
    <property type="entry name" value="THIOL:DISULFIDE INTERCHANGE PROTEIN DSBD"/>
    <property type="match status" value="1"/>
</dbReference>
<feature type="transmembrane region" description="Helical" evidence="7">
    <location>
        <begin position="498"/>
        <end position="515"/>
    </location>
</feature>
<reference evidence="10 11" key="1">
    <citation type="journal article" date="2010" name="PLoS ONE">
        <title>The Waddlia genome: a window into chlamydial biology.</title>
        <authorList>
            <person name="Bertelli C."/>
            <person name="Collyn F."/>
            <person name="Croxatto A."/>
            <person name="Ruckert C."/>
            <person name="Polkinghorne A."/>
            <person name="Kebbi-Beghdadi C."/>
            <person name="Goesmann A."/>
            <person name="Vaughan L."/>
            <person name="Greub G."/>
        </authorList>
    </citation>
    <scope>NUCLEOTIDE SEQUENCE [LARGE SCALE GENOMIC DNA]</scope>
    <source>
        <strain evidence="11">ATCC VR-1470 / WSU 86-1044</strain>
    </source>
</reference>
<dbReference type="CDD" id="cd02953">
    <property type="entry name" value="DsbDgamma"/>
    <property type="match status" value="1"/>
</dbReference>
<evidence type="ECO:0000256" key="5">
    <source>
        <dbReference type="ARBA" id="ARBA00022989"/>
    </source>
</evidence>
<dbReference type="Proteomes" id="UP000001505">
    <property type="component" value="Chromosome"/>
</dbReference>
<evidence type="ECO:0000256" key="3">
    <source>
        <dbReference type="ARBA" id="ARBA00022692"/>
    </source>
</evidence>
<feature type="chain" id="PRO_5003091131" evidence="8">
    <location>
        <begin position="23"/>
        <end position="714"/>
    </location>
</feature>
<dbReference type="InterPro" id="IPR013766">
    <property type="entry name" value="Thioredoxin_domain"/>
</dbReference>
<keyword evidence="4" id="KW-0201">Cytochrome c-type biogenesis</keyword>
<dbReference type="InterPro" id="IPR035671">
    <property type="entry name" value="DsbD_gamma"/>
</dbReference>
<evidence type="ECO:0000256" key="4">
    <source>
        <dbReference type="ARBA" id="ARBA00022748"/>
    </source>
</evidence>
<gene>
    <name evidence="10" type="primary">dsbD</name>
    <name evidence="10" type="ordered locus">wcw_0116</name>
</gene>
<dbReference type="EMBL" id="CP001928">
    <property type="protein sequence ID" value="ADI37491.1"/>
    <property type="molecule type" value="Genomic_DNA"/>
</dbReference>
<keyword evidence="10" id="KW-0560">Oxidoreductase</keyword>
<feature type="transmembrane region" description="Helical" evidence="7">
    <location>
        <begin position="420"/>
        <end position="442"/>
    </location>
</feature>
<name>D6YTN0_WADCW</name>
<keyword evidence="6 7" id="KW-0472">Membrane</keyword>
<evidence type="ECO:0000256" key="1">
    <source>
        <dbReference type="ARBA" id="ARBA00004651"/>
    </source>
</evidence>
<feature type="transmembrane region" description="Helical" evidence="7">
    <location>
        <begin position="553"/>
        <end position="571"/>
    </location>
</feature>
<dbReference type="PROSITE" id="PS51352">
    <property type="entry name" value="THIOREDOXIN_2"/>
    <property type="match status" value="1"/>
</dbReference>
<dbReference type="InterPro" id="IPR003834">
    <property type="entry name" value="Cyt_c_assmbl_TM_dom"/>
</dbReference>
<dbReference type="KEGG" id="wch:wcw_0116"/>
<dbReference type="STRING" id="716544.wcw_0116"/>
<keyword evidence="3 7" id="KW-0812">Transmembrane</keyword>
<feature type="transmembrane region" description="Helical" evidence="7">
    <location>
        <begin position="295"/>
        <end position="321"/>
    </location>
</feature>
<evidence type="ECO:0000256" key="6">
    <source>
        <dbReference type="ARBA" id="ARBA00023136"/>
    </source>
</evidence>
<dbReference type="AlphaFoldDB" id="D6YTN0"/>
<dbReference type="Pfam" id="PF11412">
    <property type="entry name" value="DsbD_N"/>
    <property type="match status" value="1"/>
</dbReference>